<dbReference type="AlphaFoldDB" id="A0AAW1TWZ0"/>
<gene>
    <name evidence="1" type="ORF">WA026_020280</name>
</gene>
<name>A0AAW1TWZ0_9CUCU</name>
<evidence type="ECO:0000313" key="1">
    <source>
        <dbReference type="EMBL" id="KAK9872928.1"/>
    </source>
</evidence>
<proteinExistence type="predicted"/>
<dbReference type="EMBL" id="JARQZJ010000014">
    <property type="protein sequence ID" value="KAK9872928.1"/>
    <property type="molecule type" value="Genomic_DNA"/>
</dbReference>
<protein>
    <submittedName>
        <fullName evidence="1">Uncharacterized protein</fullName>
    </submittedName>
</protein>
<dbReference type="Proteomes" id="UP001431783">
    <property type="component" value="Unassembled WGS sequence"/>
</dbReference>
<reference evidence="1 2" key="1">
    <citation type="submission" date="2023-03" db="EMBL/GenBank/DDBJ databases">
        <title>Genome insight into feeding habits of ladybird beetles.</title>
        <authorList>
            <person name="Li H.-S."/>
            <person name="Huang Y.-H."/>
            <person name="Pang H."/>
        </authorList>
    </citation>
    <scope>NUCLEOTIDE SEQUENCE [LARGE SCALE GENOMIC DNA]</scope>
    <source>
        <strain evidence="1">SYSU_2023b</strain>
        <tissue evidence="1">Whole body</tissue>
    </source>
</reference>
<keyword evidence="2" id="KW-1185">Reference proteome</keyword>
<organism evidence="1 2">
    <name type="scientific">Henosepilachna vigintioctopunctata</name>
    <dbReference type="NCBI Taxonomy" id="420089"/>
    <lineage>
        <taxon>Eukaryota</taxon>
        <taxon>Metazoa</taxon>
        <taxon>Ecdysozoa</taxon>
        <taxon>Arthropoda</taxon>
        <taxon>Hexapoda</taxon>
        <taxon>Insecta</taxon>
        <taxon>Pterygota</taxon>
        <taxon>Neoptera</taxon>
        <taxon>Endopterygota</taxon>
        <taxon>Coleoptera</taxon>
        <taxon>Polyphaga</taxon>
        <taxon>Cucujiformia</taxon>
        <taxon>Coccinelloidea</taxon>
        <taxon>Coccinellidae</taxon>
        <taxon>Epilachninae</taxon>
        <taxon>Epilachnini</taxon>
        <taxon>Henosepilachna</taxon>
    </lineage>
</organism>
<sequence>MNEENRLIFIDQCLKKFEYPNIYAVKMPEIYGASNRKFLLSWLYSQFQGICMTEILPDKTLCEFLNWFCKSSQVKGVLEAEMEYPVQLKILYKIFKNLDSVKGVKYNAVYDDVSLQATKEFCNRDINIFKNFGPIRISDDDLILQPKVKSKDSFTDNHDEDNEVVDLSNSQLISEKLIEMENNVKSATAVISNMLRNSSSENFNIELDDNHLELFRQFNKIIHKGKKYISNVDALSLINEELNSSKYEIPRNKNDESIGMVEEVVKLIHDIDIK</sequence>
<evidence type="ECO:0000313" key="2">
    <source>
        <dbReference type="Proteomes" id="UP001431783"/>
    </source>
</evidence>
<comment type="caution">
    <text evidence="1">The sequence shown here is derived from an EMBL/GenBank/DDBJ whole genome shotgun (WGS) entry which is preliminary data.</text>
</comment>
<accession>A0AAW1TWZ0</accession>